<gene>
    <name evidence="2" type="ORF">NDU88_003239</name>
</gene>
<evidence type="ECO:0000256" key="1">
    <source>
        <dbReference type="SAM" id="MobiDB-lite"/>
    </source>
</evidence>
<proteinExistence type="predicted"/>
<reference evidence="2" key="1">
    <citation type="journal article" date="2022" name="bioRxiv">
        <title>Sequencing and chromosome-scale assembly of the giantPleurodeles waltlgenome.</title>
        <authorList>
            <person name="Brown T."/>
            <person name="Elewa A."/>
            <person name="Iarovenko S."/>
            <person name="Subramanian E."/>
            <person name="Araus A.J."/>
            <person name="Petzold A."/>
            <person name="Susuki M."/>
            <person name="Suzuki K.-i.T."/>
            <person name="Hayashi T."/>
            <person name="Toyoda A."/>
            <person name="Oliveira C."/>
            <person name="Osipova E."/>
            <person name="Leigh N.D."/>
            <person name="Simon A."/>
            <person name="Yun M.H."/>
        </authorList>
    </citation>
    <scope>NUCLEOTIDE SEQUENCE</scope>
    <source>
        <strain evidence="2">20211129_DDA</strain>
        <tissue evidence="2">Liver</tissue>
    </source>
</reference>
<accession>A0AAV7SE81</accession>
<feature type="compositionally biased region" description="Polar residues" evidence="1">
    <location>
        <begin position="24"/>
        <end position="39"/>
    </location>
</feature>
<dbReference type="AlphaFoldDB" id="A0AAV7SE81"/>
<organism evidence="2 3">
    <name type="scientific">Pleurodeles waltl</name>
    <name type="common">Iberian ribbed newt</name>
    <dbReference type="NCBI Taxonomy" id="8319"/>
    <lineage>
        <taxon>Eukaryota</taxon>
        <taxon>Metazoa</taxon>
        <taxon>Chordata</taxon>
        <taxon>Craniata</taxon>
        <taxon>Vertebrata</taxon>
        <taxon>Euteleostomi</taxon>
        <taxon>Amphibia</taxon>
        <taxon>Batrachia</taxon>
        <taxon>Caudata</taxon>
        <taxon>Salamandroidea</taxon>
        <taxon>Salamandridae</taxon>
        <taxon>Pleurodelinae</taxon>
        <taxon>Pleurodeles</taxon>
    </lineage>
</organism>
<feature type="compositionally biased region" description="Low complexity" evidence="1">
    <location>
        <begin position="12"/>
        <end position="23"/>
    </location>
</feature>
<feature type="compositionally biased region" description="Basic residues" evidence="1">
    <location>
        <begin position="73"/>
        <end position="85"/>
    </location>
</feature>
<protein>
    <submittedName>
        <fullName evidence="2">Uncharacterized protein</fullName>
    </submittedName>
</protein>
<sequence length="156" mass="16708">MAQETPGIDPTPSQQGSQAASPQVTNCNRVTSDATTGVRPTTEYPGRKRHRWRSAHTNLEIQGSEVTRAEGKKRTKKTQRKRCRQGHADGKVPAGKNANGKVSAGRDSEEETTEEGDAERRGALGREAGSAADTEAGERPPTGENKRTATSQEGRG</sequence>
<comment type="caution">
    <text evidence="2">The sequence shown here is derived from an EMBL/GenBank/DDBJ whole genome shotgun (WGS) entry which is preliminary data.</text>
</comment>
<evidence type="ECO:0000313" key="3">
    <source>
        <dbReference type="Proteomes" id="UP001066276"/>
    </source>
</evidence>
<dbReference type="EMBL" id="JANPWB010000008">
    <property type="protein sequence ID" value="KAJ1162774.1"/>
    <property type="molecule type" value="Genomic_DNA"/>
</dbReference>
<keyword evidence="3" id="KW-1185">Reference proteome</keyword>
<dbReference type="Proteomes" id="UP001066276">
    <property type="component" value="Chromosome 4_2"/>
</dbReference>
<evidence type="ECO:0000313" key="2">
    <source>
        <dbReference type="EMBL" id="KAJ1162774.1"/>
    </source>
</evidence>
<feature type="compositionally biased region" description="Polar residues" evidence="1">
    <location>
        <begin position="55"/>
        <end position="65"/>
    </location>
</feature>
<feature type="compositionally biased region" description="Acidic residues" evidence="1">
    <location>
        <begin position="108"/>
        <end position="117"/>
    </location>
</feature>
<name>A0AAV7SE81_PLEWA</name>
<feature type="region of interest" description="Disordered" evidence="1">
    <location>
        <begin position="1"/>
        <end position="156"/>
    </location>
</feature>